<accession>A0A9Q0MFQ5</accession>
<feature type="compositionally biased region" description="Low complexity" evidence="1">
    <location>
        <begin position="156"/>
        <end position="175"/>
    </location>
</feature>
<comment type="caution">
    <text evidence="2">The sequence shown here is derived from an EMBL/GenBank/DDBJ whole genome shotgun (WGS) entry which is preliminary data.</text>
</comment>
<feature type="compositionally biased region" description="Low complexity" evidence="1">
    <location>
        <begin position="52"/>
        <end position="67"/>
    </location>
</feature>
<dbReference type="EMBL" id="JAPWDV010000001">
    <property type="protein sequence ID" value="KAJ6225076.1"/>
    <property type="molecule type" value="Genomic_DNA"/>
</dbReference>
<sequence>MDQPPDENTKDGQTFMIAPKDYEAIFCKDKTPAKSIPLASSTAMLQTNIKRNMNNDLNNDNSNKFGNPTINLIRNTGVHRHVSKRESRRSHRSRKHRSTKDQDSGTSNNSSSSRRSLNRSRERRNNSNENHGSTKRHHSSRKQSNKSLRKDRSKDSSNSGSGSGSGSIKKSSSVGFNSRVVRHGKNDNNNNNQPKLQTQRAIPLEDQPTAMIAPADYVHIFKGQNTTQLKTAEVDINNAAAELAADVAPKDNCP</sequence>
<proteinExistence type="predicted"/>
<reference evidence="2" key="1">
    <citation type="submission" date="2022-12" db="EMBL/GenBank/DDBJ databases">
        <title>Genome assemblies of Blomia tropicalis.</title>
        <authorList>
            <person name="Cui Y."/>
        </authorList>
    </citation>
    <scope>NUCLEOTIDE SEQUENCE</scope>
    <source>
        <tissue evidence="2">Adult mites</tissue>
    </source>
</reference>
<dbReference type="Proteomes" id="UP001142055">
    <property type="component" value="Chromosome 1"/>
</dbReference>
<dbReference type="AlphaFoldDB" id="A0A9Q0MFQ5"/>
<feature type="region of interest" description="Disordered" evidence="1">
    <location>
        <begin position="52"/>
        <end position="175"/>
    </location>
</feature>
<evidence type="ECO:0000313" key="3">
    <source>
        <dbReference type="Proteomes" id="UP001142055"/>
    </source>
</evidence>
<gene>
    <name evidence="2" type="ORF">RDWZM_003621</name>
</gene>
<feature type="compositionally biased region" description="Basic residues" evidence="1">
    <location>
        <begin position="133"/>
        <end position="147"/>
    </location>
</feature>
<keyword evidence="3" id="KW-1185">Reference proteome</keyword>
<evidence type="ECO:0000313" key="2">
    <source>
        <dbReference type="EMBL" id="KAJ6225076.1"/>
    </source>
</evidence>
<feature type="compositionally biased region" description="Basic residues" evidence="1">
    <location>
        <begin position="77"/>
        <end position="98"/>
    </location>
</feature>
<protein>
    <submittedName>
        <fullName evidence="2">Uncharacterized protein</fullName>
    </submittedName>
</protein>
<organism evidence="2 3">
    <name type="scientific">Blomia tropicalis</name>
    <name type="common">Mite</name>
    <dbReference type="NCBI Taxonomy" id="40697"/>
    <lineage>
        <taxon>Eukaryota</taxon>
        <taxon>Metazoa</taxon>
        <taxon>Ecdysozoa</taxon>
        <taxon>Arthropoda</taxon>
        <taxon>Chelicerata</taxon>
        <taxon>Arachnida</taxon>
        <taxon>Acari</taxon>
        <taxon>Acariformes</taxon>
        <taxon>Sarcoptiformes</taxon>
        <taxon>Astigmata</taxon>
        <taxon>Glycyphagoidea</taxon>
        <taxon>Echimyopodidae</taxon>
        <taxon>Blomia</taxon>
    </lineage>
</organism>
<evidence type="ECO:0000256" key="1">
    <source>
        <dbReference type="SAM" id="MobiDB-lite"/>
    </source>
</evidence>
<name>A0A9Q0MFQ5_BLOTA</name>